<name>C7QHT5_CATAD</name>
<dbReference type="HOGENOM" id="CLU_111585_5_3_11"/>
<sequence>MADNTATPHGEQHLSSFCPRFHTAVEIIGRRWSGAILRAMLAGSTRYTDIACSVPKLSDRLLSERLKEFEQVGIVERVVIPETPVRVEYHLTQKGAELEPAFQQLADWAEKWIELPPLPEGVGCQESFLEPGEGR</sequence>
<dbReference type="InterPro" id="IPR036390">
    <property type="entry name" value="WH_DNA-bd_sf"/>
</dbReference>
<dbReference type="PANTHER" id="PTHR33204">
    <property type="entry name" value="TRANSCRIPTIONAL REGULATOR, MARR FAMILY"/>
    <property type="match status" value="1"/>
</dbReference>
<keyword evidence="3" id="KW-0804">Transcription</keyword>
<evidence type="ECO:0000313" key="6">
    <source>
        <dbReference type="Proteomes" id="UP000000851"/>
    </source>
</evidence>
<keyword evidence="1" id="KW-0805">Transcription regulation</keyword>
<dbReference type="AlphaFoldDB" id="C7QHT5"/>
<accession>C7QHT5</accession>
<dbReference type="EMBL" id="CP001700">
    <property type="protein sequence ID" value="ACU71110.1"/>
    <property type="molecule type" value="Genomic_DNA"/>
</dbReference>
<reference evidence="5 6" key="1">
    <citation type="journal article" date="2009" name="Stand. Genomic Sci.">
        <title>Complete genome sequence of Catenulispora acidiphila type strain (ID 139908).</title>
        <authorList>
            <person name="Copeland A."/>
            <person name="Lapidus A."/>
            <person name="Glavina Del Rio T."/>
            <person name="Nolan M."/>
            <person name="Lucas S."/>
            <person name="Chen F."/>
            <person name="Tice H."/>
            <person name="Cheng J.F."/>
            <person name="Bruce D."/>
            <person name="Goodwin L."/>
            <person name="Pitluck S."/>
            <person name="Mikhailova N."/>
            <person name="Pati A."/>
            <person name="Ivanova N."/>
            <person name="Mavromatis K."/>
            <person name="Chen A."/>
            <person name="Palaniappan K."/>
            <person name="Chain P."/>
            <person name="Land M."/>
            <person name="Hauser L."/>
            <person name="Chang Y.J."/>
            <person name="Jeffries C.D."/>
            <person name="Chertkov O."/>
            <person name="Brettin T."/>
            <person name="Detter J.C."/>
            <person name="Han C."/>
            <person name="Ali Z."/>
            <person name="Tindall B.J."/>
            <person name="Goker M."/>
            <person name="Bristow J."/>
            <person name="Eisen J.A."/>
            <person name="Markowitz V."/>
            <person name="Hugenholtz P."/>
            <person name="Kyrpides N.C."/>
            <person name="Klenk H.P."/>
        </authorList>
    </citation>
    <scope>NUCLEOTIDE SEQUENCE [LARGE SCALE GENOMIC DNA]</scope>
    <source>
        <strain evidence="6">DSM 44928 / JCM 14897 / NBRC 102108 / NRRL B-24433 / ID139908</strain>
    </source>
</reference>
<dbReference type="SUPFAM" id="SSF46785">
    <property type="entry name" value="Winged helix' DNA-binding domain"/>
    <property type="match status" value="1"/>
</dbReference>
<dbReference type="Pfam" id="PF01638">
    <property type="entry name" value="HxlR"/>
    <property type="match status" value="1"/>
</dbReference>
<dbReference type="OrthoDB" id="9800966at2"/>
<keyword evidence="6" id="KW-1185">Reference proteome</keyword>
<proteinExistence type="predicted"/>
<dbReference type="InterPro" id="IPR002577">
    <property type="entry name" value="HTH_HxlR"/>
</dbReference>
<dbReference type="Proteomes" id="UP000000851">
    <property type="component" value="Chromosome"/>
</dbReference>
<dbReference type="Gene3D" id="1.10.10.10">
    <property type="entry name" value="Winged helix-like DNA-binding domain superfamily/Winged helix DNA-binding domain"/>
    <property type="match status" value="1"/>
</dbReference>
<evidence type="ECO:0000256" key="3">
    <source>
        <dbReference type="ARBA" id="ARBA00023163"/>
    </source>
</evidence>
<dbReference type="PANTHER" id="PTHR33204:SF37">
    <property type="entry name" value="HTH-TYPE TRANSCRIPTIONAL REGULATOR YODB"/>
    <property type="match status" value="1"/>
</dbReference>
<dbReference type="STRING" id="479433.Caci_2191"/>
<feature type="domain" description="HTH hxlR-type" evidence="4">
    <location>
        <begin position="18"/>
        <end position="117"/>
    </location>
</feature>
<evidence type="ECO:0000256" key="2">
    <source>
        <dbReference type="ARBA" id="ARBA00023125"/>
    </source>
</evidence>
<evidence type="ECO:0000313" key="5">
    <source>
        <dbReference type="EMBL" id="ACU71110.1"/>
    </source>
</evidence>
<dbReference type="InterPro" id="IPR036388">
    <property type="entry name" value="WH-like_DNA-bd_sf"/>
</dbReference>
<dbReference type="PROSITE" id="PS51118">
    <property type="entry name" value="HTH_HXLR"/>
    <property type="match status" value="1"/>
</dbReference>
<gene>
    <name evidence="5" type="ordered locus">Caci_2191</name>
</gene>
<keyword evidence="2" id="KW-0238">DNA-binding</keyword>
<dbReference type="GO" id="GO:0003677">
    <property type="term" value="F:DNA binding"/>
    <property type="evidence" value="ECO:0007669"/>
    <property type="project" value="UniProtKB-KW"/>
</dbReference>
<organism evidence="5 6">
    <name type="scientific">Catenulispora acidiphila (strain DSM 44928 / JCM 14897 / NBRC 102108 / NRRL B-24433 / ID139908)</name>
    <dbReference type="NCBI Taxonomy" id="479433"/>
    <lineage>
        <taxon>Bacteria</taxon>
        <taxon>Bacillati</taxon>
        <taxon>Actinomycetota</taxon>
        <taxon>Actinomycetes</taxon>
        <taxon>Catenulisporales</taxon>
        <taxon>Catenulisporaceae</taxon>
        <taxon>Catenulispora</taxon>
    </lineage>
</organism>
<dbReference type="RefSeq" id="WP_012786403.1">
    <property type="nucleotide sequence ID" value="NC_013131.1"/>
</dbReference>
<protein>
    <submittedName>
        <fullName evidence="5">Transcriptional regulator, HxlR family</fullName>
    </submittedName>
</protein>
<evidence type="ECO:0000259" key="4">
    <source>
        <dbReference type="PROSITE" id="PS51118"/>
    </source>
</evidence>
<dbReference type="eggNOG" id="COG1733">
    <property type="taxonomic scope" value="Bacteria"/>
</dbReference>
<evidence type="ECO:0000256" key="1">
    <source>
        <dbReference type="ARBA" id="ARBA00023015"/>
    </source>
</evidence>
<dbReference type="KEGG" id="cai:Caci_2191"/>
<dbReference type="InParanoid" id="C7QHT5"/>